<proteinExistence type="predicted"/>
<organism evidence="5 6">
    <name type="scientific">Rugamonas rubra</name>
    <dbReference type="NCBI Taxonomy" id="758825"/>
    <lineage>
        <taxon>Bacteria</taxon>
        <taxon>Pseudomonadati</taxon>
        <taxon>Pseudomonadota</taxon>
        <taxon>Betaproteobacteria</taxon>
        <taxon>Burkholderiales</taxon>
        <taxon>Oxalobacteraceae</taxon>
        <taxon>Telluria group</taxon>
        <taxon>Rugamonas</taxon>
    </lineage>
</organism>
<dbReference type="GO" id="GO:0000976">
    <property type="term" value="F:transcription cis-regulatory region binding"/>
    <property type="evidence" value="ECO:0007669"/>
    <property type="project" value="TreeGrafter"/>
</dbReference>
<dbReference type="EMBL" id="FOTW01000005">
    <property type="protein sequence ID" value="SFL53012.1"/>
    <property type="molecule type" value="Genomic_DNA"/>
</dbReference>
<feature type="domain" description="HTH tetR-type" evidence="4">
    <location>
        <begin position="50"/>
        <end position="110"/>
    </location>
</feature>
<dbReference type="PANTHER" id="PTHR30055:SF226">
    <property type="entry name" value="HTH-TYPE TRANSCRIPTIONAL REGULATOR PKSA"/>
    <property type="match status" value="1"/>
</dbReference>
<dbReference type="InterPro" id="IPR001647">
    <property type="entry name" value="HTH_TetR"/>
</dbReference>
<dbReference type="OrthoDB" id="9816320at2"/>
<dbReference type="GO" id="GO:0003700">
    <property type="term" value="F:DNA-binding transcription factor activity"/>
    <property type="evidence" value="ECO:0007669"/>
    <property type="project" value="TreeGrafter"/>
</dbReference>
<feature type="compositionally biased region" description="Basic and acidic residues" evidence="3">
    <location>
        <begin position="29"/>
        <end position="40"/>
    </location>
</feature>
<feature type="DNA-binding region" description="H-T-H motif" evidence="2">
    <location>
        <begin position="73"/>
        <end position="92"/>
    </location>
</feature>
<dbReference type="PANTHER" id="PTHR30055">
    <property type="entry name" value="HTH-TYPE TRANSCRIPTIONAL REGULATOR RUTR"/>
    <property type="match status" value="1"/>
</dbReference>
<evidence type="ECO:0000313" key="6">
    <source>
        <dbReference type="Proteomes" id="UP000199470"/>
    </source>
</evidence>
<keyword evidence="6" id="KW-1185">Reference proteome</keyword>
<dbReference type="SUPFAM" id="SSF46689">
    <property type="entry name" value="Homeodomain-like"/>
    <property type="match status" value="1"/>
</dbReference>
<evidence type="ECO:0000313" key="5">
    <source>
        <dbReference type="EMBL" id="SFL53012.1"/>
    </source>
</evidence>
<gene>
    <name evidence="5" type="ORF">SAMN02982985_00535</name>
</gene>
<reference evidence="5 6" key="1">
    <citation type="submission" date="2016-10" db="EMBL/GenBank/DDBJ databases">
        <authorList>
            <person name="de Groot N.N."/>
        </authorList>
    </citation>
    <scope>NUCLEOTIDE SEQUENCE [LARGE SCALE GENOMIC DNA]</scope>
    <source>
        <strain evidence="5 6">ATCC 43154</strain>
    </source>
</reference>
<dbReference type="InterPro" id="IPR009057">
    <property type="entry name" value="Homeodomain-like_sf"/>
</dbReference>
<dbReference type="Proteomes" id="UP000199470">
    <property type="component" value="Unassembled WGS sequence"/>
</dbReference>
<dbReference type="Gene3D" id="1.10.357.10">
    <property type="entry name" value="Tetracycline Repressor, domain 2"/>
    <property type="match status" value="1"/>
</dbReference>
<dbReference type="InterPro" id="IPR050109">
    <property type="entry name" value="HTH-type_TetR-like_transc_reg"/>
</dbReference>
<feature type="compositionally biased region" description="Low complexity" evidence="3">
    <location>
        <begin position="1"/>
        <end position="15"/>
    </location>
</feature>
<name>A0A1I4IF57_9BURK</name>
<dbReference type="STRING" id="758825.SAMN02982985_00535"/>
<dbReference type="InterPro" id="IPR036271">
    <property type="entry name" value="Tet_transcr_reg_TetR-rel_C_sf"/>
</dbReference>
<dbReference type="PROSITE" id="PS50977">
    <property type="entry name" value="HTH_TETR_2"/>
    <property type="match status" value="1"/>
</dbReference>
<dbReference type="InterPro" id="IPR041586">
    <property type="entry name" value="PsrA_TetR_C"/>
</dbReference>
<dbReference type="AlphaFoldDB" id="A0A1I4IF57"/>
<evidence type="ECO:0000256" key="1">
    <source>
        <dbReference type="ARBA" id="ARBA00023125"/>
    </source>
</evidence>
<protein>
    <submittedName>
        <fullName evidence="5">Transcriptional regulator, TetR family</fullName>
    </submittedName>
</protein>
<evidence type="ECO:0000256" key="2">
    <source>
        <dbReference type="PROSITE-ProRule" id="PRU00335"/>
    </source>
</evidence>
<dbReference type="SUPFAM" id="SSF48498">
    <property type="entry name" value="Tetracyclin repressor-like, C-terminal domain"/>
    <property type="match status" value="1"/>
</dbReference>
<accession>A0A1I4IF57</accession>
<dbReference type="RefSeq" id="WP_093383368.1">
    <property type="nucleotide sequence ID" value="NZ_FOTW01000005.1"/>
</dbReference>
<evidence type="ECO:0000259" key="4">
    <source>
        <dbReference type="PROSITE" id="PS50977"/>
    </source>
</evidence>
<keyword evidence="1 2" id="KW-0238">DNA-binding</keyword>
<dbReference type="Pfam" id="PF00440">
    <property type="entry name" value="TetR_N"/>
    <property type="match status" value="1"/>
</dbReference>
<dbReference type="Pfam" id="PF17939">
    <property type="entry name" value="TetR_C_30"/>
    <property type="match status" value="1"/>
</dbReference>
<feature type="region of interest" description="Disordered" evidence="3">
    <location>
        <begin position="1"/>
        <end position="47"/>
    </location>
</feature>
<evidence type="ECO:0000256" key="3">
    <source>
        <dbReference type="SAM" id="MobiDB-lite"/>
    </source>
</evidence>
<sequence length="266" mass="29227">MATTSKVSTKVATKTGTKKDGKLAAAPSKDLEAKDKDAGGTRRKQAERRAESMQKILDCAETNFAKLGFYGVTLNDIAQQCEVQTALIRYYYDDKRALLDAVLTRRSVVINEIRLRVLRDYEAAAGDNMTIEGLLGAYLDPVVDIMSNGGEGWRTFGTLVAQIGTLPAWGGGGDILRDYFDPVIRVFLPMLRRLATGVGEEDLYWYYHLLSGALSMSLAQTGLIDRFSGGLCKSTDMRSIGKHLIGVYTAGFNALPRKRVKSRVRG</sequence>